<dbReference type="EMBL" id="CP021112">
    <property type="protein sequence ID" value="ARP99845.1"/>
    <property type="molecule type" value="Genomic_DNA"/>
</dbReference>
<dbReference type="Proteomes" id="UP000194137">
    <property type="component" value="Chromosome"/>
</dbReference>
<dbReference type="SUPFAM" id="SSF54593">
    <property type="entry name" value="Glyoxalase/Bleomycin resistance protein/Dihydroxybiphenyl dioxygenase"/>
    <property type="match status" value="1"/>
</dbReference>
<dbReference type="PROSITE" id="PS51819">
    <property type="entry name" value="VOC"/>
    <property type="match status" value="2"/>
</dbReference>
<sequence>MTHLIRQMGYVVIATPDPEGAALDLSEVTGVRITHKAADAVYVSSNARGCDVAYLRDERRGVRAVGLEAMDEAAIDEVYRRAKSENLTILGDTPLVSNVKRAVRIATPFGPIIEVHTPVARQDVGPTIANGKRVRRLEHVNMRATDPRAFHDFVTGMLGMKLSDRTTNYERAWYRAADGFHHTVAAGPGNGLHHYAFDAHALSDLAGVADALVTKGRSLLWGLGRHGPGNNLFSYYLDPNGCVVEVSSGLERIDNDDLYQPGNWAFDSSSNVLDRWGSNPPEAYGNAITPFVV</sequence>
<dbReference type="OrthoDB" id="9803142at2"/>
<dbReference type="Pfam" id="PF00903">
    <property type="entry name" value="Glyoxalase"/>
    <property type="match status" value="1"/>
</dbReference>
<evidence type="ECO:0000313" key="2">
    <source>
        <dbReference type="Proteomes" id="UP000194137"/>
    </source>
</evidence>
<dbReference type="InterPro" id="IPR037523">
    <property type="entry name" value="VOC_core"/>
</dbReference>
<dbReference type="STRING" id="1235591.CAK95_12705"/>
<reference evidence="1 2" key="1">
    <citation type="submission" date="2017-05" db="EMBL/GenBank/DDBJ databases">
        <title>Full genome sequence of Pseudorhodoplanes sinuspersici.</title>
        <authorList>
            <person name="Dastgheib S.M.M."/>
            <person name="Shavandi M."/>
            <person name="Tirandaz H."/>
        </authorList>
    </citation>
    <scope>NUCLEOTIDE SEQUENCE [LARGE SCALE GENOMIC DNA]</scope>
    <source>
        <strain evidence="1 2">RIPI110</strain>
    </source>
</reference>
<evidence type="ECO:0000313" key="1">
    <source>
        <dbReference type="EMBL" id="ARP99845.1"/>
    </source>
</evidence>
<keyword evidence="2" id="KW-1185">Reference proteome</keyword>
<protein>
    <submittedName>
        <fullName evidence="1">Uncharacterized protein</fullName>
    </submittedName>
</protein>
<gene>
    <name evidence="1" type="ORF">CAK95_12705</name>
</gene>
<dbReference type="KEGG" id="psin:CAK95_12705"/>
<proteinExistence type="predicted"/>
<dbReference type="Gene3D" id="3.10.180.10">
    <property type="entry name" value="2,3-Dihydroxybiphenyl 1,2-Dioxygenase, domain 1"/>
    <property type="match status" value="2"/>
</dbReference>
<name>A0A1W6ZRE7_9HYPH</name>
<dbReference type="InterPro" id="IPR004360">
    <property type="entry name" value="Glyas_Fos-R_dOase_dom"/>
</dbReference>
<accession>A0A1W6ZRE7</accession>
<dbReference type="AlphaFoldDB" id="A0A1W6ZRE7"/>
<dbReference type="InterPro" id="IPR029068">
    <property type="entry name" value="Glyas_Bleomycin-R_OHBP_Dase"/>
</dbReference>
<organism evidence="1 2">
    <name type="scientific">Pseudorhodoplanes sinuspersici</name>
    <dbReference type="NCBI Taxonomy" id="1235591"/>
    <lineage>
        <taxon>Bacteria</taxon>
        <taxon>Pseudomonadati</taxon>
        <taxon>Pseudomonadota</taxon>
        <taxon>Alphaproteobacteria</taxon>
        <taxon>Hyphomicrobiales</taxon>
        <taxon>Pseudorhodoplanes</taxon>
    </lineage>
</organism>
<dbReference type="RefSeq" id="WP_086088250.1">
    <property type="nucleotide sequence ID" value="NZ_CP021112.1"/>
</dbReference>